<comment type="similarity">
    <text evidence="14">Belongs to the RING-type zinc finger family. ATL subfamily.</text>
</comment>
<dbReference type="GO" id="GO:0061630">
    <property type="term" value="F:ubiquitin protein ligase activity"/>
    <property type="evidence" value="ECO:0007669"/>
    <property type="project" value="UniProtKB-EC"/>
</dbReference>
<evidence type="ECO:0000256" key="11">
    <source>
        <dbReference type="ARBA" id="ARBA00022833"/>
    </source>
</evidence>
<dbReference type="SUPFAM" id="SSF57850">
    <property type="entry name" value="RING/U-box"/>
    <property type="match status" value="1"/>
</dbReference>
<dbReference type="OMA" id="WFAGQER"/>
<evidence type="ECO:0000259" key="18">
    <source>
        <dbReference type="PROSITE" id="PS50089"/>
    </source>
</evidence>
<dbReference type="InterPro" id="IPR013083">
    <property type="entry name" value="Znf_RING/FYVE/PHD"/>
</dbReference>
<protein>
    <recommendedName>
        <fullName evidence="4">RING-type E3 ubiquitin transferase</fullName>
        <ecNumber evidence="4">2.3.2.27</ecNumber>
    </recommendedName>
</protein>
<proteinExistence type="inferred from homology"/>
<evidence type="ECO:0000256" key="10">
    <source>
        <dbReference type="ARBA" id="ARBA00022786"/>
    </source>
</evidence>
<keyword evidence="12 16" id="KW-1133">Transmembrane helix</keyword>
<gene>
    <name evidence="19" type="ORF">EUTSA_v10001998mg</name>
</gene>
<dbReference type="PROSITE" id="PS50089">
    <property type="entry name" value="ZF_RING_2"/>
    <property type="match status" value="1"/>
</dbReference>
<dbReference type="CDD" id="cd16461">
    <property type="entry name" value="RING-H2_EL5-like"/>
    <property type="match status" value="1"/>
</dbReference>
<evidence type="ECO:0000256" key="2">
    <source>
        <dbReference type="ARBA" id="ARBA00004167"/>
    </source>
</evidence>
<dbReference type="GO" id="GO:0008270">
    <property type="term" value="F:zinc ion binding"/>
    <property type="evidence" value="ECO:0007669"/>
    <property type="project" value="UniProtKB-KW"/>
</dbReference>
<keyword evidence="13 16" id="KW-0472">Membrane</keyword>
<evidence type="ECO:0000256" key="9">
    <source>
        <dbReference type="ARBA" id="ARBA00022771"/>
    </source>
</evidence>
<evidence type="ECO:0000256" key="3">
    <source>
        <dbReference type="ARBA" id="ARBA00004906"/>
    </source>
</evidence>
<feature type="domain" description="RING-type" evidence="18">
    <location>
        <begin position="128"/>
        <end position="170"/>
    </location>
</feature>
<comment type="subcellular location">
    <subcellularLocation>
        <location evidence="2">Membrane</location>
        <topology evidence="2">Single-pass membrane protein</topology>
    </subcellularLocation>
</comment>
<dbReference type="eggNOG" id="KOG0800">
    <property type="taxonomic scope" value="Eukaryota"/>
</dbReference>
<evidence type="ECO:0000256" key="12">
    <source>
        <dbReference type="ARBA" id="ARBA00022989"/>
    </source>
</evidence>
<evidence type="ECO:0000256" key="8">
    <source>
        <dbReference type="ARBA" id="ARBA00022729"/>
    </source>
</evidence>
<dbReference type="OrthoDB" id="8062037at2759"/>
<keyword evidence="7" id="KW-0479">Metal-binding</keyword>
<dbReference type="FunFam" id="3.30.40.10:FF:000285">
    <property type="entry name" value="RING-H2 finger protein ATL43"/>
    <property type="match status" value="1"/>
</dbReference>
<evidence type="ECO:0000256" key="13">
    <source>
        <dbReference type="ARBA" id="ARBA00023136"/>
    </source>
</evidence>
<keyword evidence="11" id="KW-0862">Zinc</keyword>
<evidence type="ECO:0000313" key="19">
    <source>
        <dbReference type="EMBL" id="ESQ50370.1"/>
    </source>
</evidence>
<keyword evidence="8 17" id="KW-0732">Signal</keyword>
<dbReference type="EMBL" id="KI517398">
    <property type="protein sequence ID" value="ESQ50370.1"/>
    <property type="molecule type" value="Genomic_DNA"/>
</dbReference>
<dbReference type="Gene3D" id="3.30.40.10">
    <property type="entry name" value="Zinc/RING finger domain, C3HC4 (zinc finger)"/>
    <property type="match status" value="1"/>
</dbReference>
<organism evidence="19 20">
    <name type="scientific">Eutrema salsugineum</name>
    <name type="common">Saltwater cress</name>
    <name type="synonym">Sisymbrium salsugineum</name>
    <dbReference type="NCBI Taxonomy" id="72664"/>
    <lineage>
        <taxon>Eukaryota</taxon>
        <taxon>Viridiplantae</taxon>
        <taxon>Streptophyta</taxon>
        <taxon>Embryophyta</taxon>
        <taxon>Tracheophyta</taxon>
        <taxon>Spermatophyta</taxon>
        <taxon>Magnoliopsida</taxon>
        <taxon>eudicotyledons</taxon>
        <taxon>Gunneridae</taxon>
        <taxon>Pentapetalae</taxon>
        <taxon>rosids</taxon>
        <taxon>malvids</taxon>
        <taxon>Brassicales</taxon>
        <taxon>Brassicaceae</taxon>
        <taxon>Eutremeae</taxon>
        <taxon>Eutrema</taxon>
    </lineage>
</organism>
<reference evidence="19 20" key="1">
    <citation type="journal article" date="2013" name="Front. Plant Sci.">
        <title>The Reference Genome of the Halophytic Plant Eutrema salsugineum.</title>
        <authorList>
            <person name="Yang R."/>
            <person name="Jarvis D.E."/>
            <person name="Chen H."/>
            <person name="Beilstein M.A."/>
            <person name="Grimwood J."/>
            <person name="Jenkins J."/>
            <person name="Shu S."/>
            <person name="Prochnik S."/>
            <person name="Xin M."/>
            <person name="Ma C."/>
            <person name="Schmutz J."/>
            <person name="Wing R.A."/>
            <person name="Mitchell-Olds T."/>
            <person name="Schumaker K.S."/>
            <person name="Wang X."/>
        </authorList>
    </citation>
    <scope>NUCLEOTIDE SEQUENCE [LARGE SCALE GENOMIC DNA]</scope>
</reference>
<evidence type="ECO:0000256" key="16">
    <source>
        <dbReference type="SAM" id="Phobius"/>
    </source>
</evidence>
<evidence type="ECO:0000256" key="17">
    <source>
        <dbReference type="SAM" id="SignalP"/>
    </source>
</evidence>
<keyword evidence="5" id="KW-0808">Transferase</keyword>
<dbReference type="GO" id="GO:0016020">
    <property type="term" value="C:membrane"/>
    <property type="evidence" value="ECO:0007669"/>
    <property type="project" value="UniProtKB-SubCell"/>
</dbReference>
<evidence type="ECO:0000256" key="15">
    <source>
        <dbReference type="PROSITE-ProRule" id="PRU00175"/>
    </source>
</evidence>
<dbReference type="AlphaFoldDB" id="V4LIK6"/>
<keyword evidence="6 16" id="KW-0812">Transmembrane</keyword>
<keyword evidence="9 15" id="KW-0863">Zinc-finger</keyword>
<evidence type="ECO:0000256" key="4">
    <source>
        <dbReference type="ARBA" id="ARBA00012483"/>
    </source>
</evidence>
<comment type="pathway">
    <text evidence="3">Protein modification; protein ubiquitination.</text>
</comment>
<dbReference type="Pfam" id="PF13639">
    <property type="entry name" value="zf-RING_2"/>
    <property type="match status" value="1"/>
</dbReference>
<dbReference type="Gramene" id="ESQ50370">
    <property type="protein sequence ID" value="ESQ50370"/>
    <property type="gene ID" value="EUTSA_v10001998mg"/>
</dbReference>
<evidence type="ECO:0000256" key="7">
    <source>
        <dbReference type="ARBA" id="ARBA00022723"/>
    </source>
</evidence>
<dbReference type="EC" id="2.3.2.27" evidence="4"/>
<keyword evidence="10" id="KW-0833">Ubl conjugation pathway</keyword>
<dbReference type="PANTHER" id="PTHR46539">
    <property type="entry name" value="E3 UBIQUITIN-PROTEIN LIGASE ATL42"/>
    <property type="match status" value="1"/>
</dbReference>
<name>V4LIK6_EUTSA</name>
<evidence type="ECO:0000313" key="20">
    <source>
        <dbReference type="Proteomes" id="UP000030689"/>
    </source>
</evidence>
<evidence type="ECO:0000256" key="6">
    <source>
        <dbReference type="ARBA" id="ARBA00022692"/>
    </source>
</evidence>
<evidence type="ECO:0000256" key="1">
    <source>
        <dbReference type="ARBA" id="ARBA00000900"/>
    </source>
</evidence>
<feature type="transmembrane region" description="Helical" evidence="16">
    <location>
        <begin position="41"/>
        <end position="63"/>
    </location>
</feature>
<evidence type="ECO:0000256" key="14">
    <source>
        <dbReference type="ARBA" id="ARBA00024209"/>
    </source>
</evidence>
<keyword evidence="20" id="KW-1185">Reference proteome</keyword>
<comment type="catalytic activity">
    <reaction evidence="1">
        <text>S-ubiquitinyl-[E2 ubiquitin-conjugating enzyme]-L-cysteine + [acceptor protein]-L-lysine = [E2 ubiquitin-conjugating enzyme]-L-cysteine + N(6)-ubiquitinyl-[acceptor protein]-L-lysine.</text>
        <dbReference type="EC" id="2.3.2.27"/>
    </reaction>
</comment>
<dbReference type="SMART" id="SM00184">
    <property type="entry name" value="RING"/>
    <property type="match status" value="1"/>
</dbReference>
<evidence type="ECO:0000256" key="5">
    <source>
        <dbReference type="ARBA" id="ARBA00022679"/>
    </source>
</evidence>
<accession>V4LIK6</accession>
<dbReference type="PANTHER" id="PTHR46539:SF10">
    <property type="entry name" value="RING-H2 FINGER PROTEIN ATL12-RELATED"/>
    <property type="match status" value="1"/>
</dbReference>
<dbReference type="InterPro" id="IPR001841">
    <property type="entry name" value="Znf_RING"/>
</dbReference>
<dbReference type="Proteomes" id="UP000030689">
    <property type="component" value="Unassembled WGS sequence"/>
</dbReference>
<feature type="signal peptide" evidence="17">
    <location>
        <begin position="1"/>
        <end position="25"/>
    </location>
</feature>
<dbReference type="KEGG" id="eus:EUTSA_v10001998mg"/>
<feature type="chain" id="PRO_5004720855" description="RING-type E3 ubiquitin transferase" evidence="17">
    <location>
        <begin position="26"/>
        <end position="412"/>
    </location>
</feature>
<sequence>MMNPPKTISILFFFFIIIFIDYVSAQSAPPLYRTNDLFKPSLAIITGVFSVVFTLTFVLLVYAKCFQNDLRSESDGDGEGDRGRHDRLWQGLFNRSSRLSSGLNKTAIESLPFFRFSALKGSKQGLECSVCLSKFEDVEILRLLPKCKHAFHIGCIDQWLEQHATCPLCRNRVNIEDDLFGLGCSSNSLRIMSQSDIREEDSSLEIYIEREEGVNSDDGSSRFSSFRKILKIGKKEKSLSLDEQGTEKLMHKFNHRIVVSDVAFKNRWSNVTSSDLAFLTSKMLNSVSSDRFSSVDRVQRENGGNLGNKEEIEMKRMLKNKDSTRRAVSEITAVPRLGVLQVTTATREKAVGGSESGLAAFTASTSQNDAVAATEESRRQLWLPIARRTAQWFVNREKTNEPNTPQQKILDV</sequence>